<dbReference type="InterPro" id="IPR038214">
    <property type="entry name" value="WPP_sf"/>
</dbReference>
<dbReference type="GO" id="GO:0048527">
    <property type="term" value="P:lateral root development"/>
    <property type="evidence" value="ECO:0007669"/>
    <property type="project" value="InterPro"/>
</dbReference>
<proteinExistence type="predicted"/>
<dbReference type="AlphaFoldDB" id="A0A328DVD0"/>
<sequence>MSDNKRHLQVEPPEKRESASDASRNPMDFSFSIWPPGQRTRGAVVNRLIQTLTGSSVLTERYGTIPPEEGSALARAIEKEAFNAAAAAATPGDEGIEILQAYSKEVSKRLLDAVKSRPASAVPDNKTSVVCKEVAAAAADQEVSDITMGF</sequence>
<feature type="compositionally biased region" description="Basic and acidic residues" evidence="5">
    <location>
        <begin position="1"/>
        <end position="19"/>
    </location>
</feature>
<dbReference type="Proteomes" id="UP000249390">
    <property type="component" value="Unassembled WGS sequence"/>
</dbReference>
<comment type="caution">
    <text evidence="7">The sequence shown here is derived from an EMBL/GenBank/DDBJ whole genome shotgun (WGS) entry which is preliminary data.</text>
</comment>
<evidence type="ECO:0000256" key="5">
    <source>
        <dbReference type="SAM" id="MobiDB-lite"/>
    </source>
</evidence>
<reference evidence="7 8" key="1">
    <citation type="submission" date="2018-06" db="EMBL/GenBank/DDBJ databases">
        <title>The Genome of Cuscuta australis (Dodder) Provides Insight into the Evolution of Plant Parasitism.</title>
        <authorList>
            <person name="Liu H."/>
        </authorList>
    </citation>
    <scope>NUCLEOTIDE SEQUENCE [LARGE SCALE GENOMIC DNA]</scope>
    <source>
        <strain evidence="8">cv. Yunnan</strain>
        <tissue evidence="7">Vines</tissue>
    </source>
</reference>
<comment type="subcellular location">
    <subcellularLocation>
        <location evidence="2">Cytoplasm</location>
    </subcellularLocation>
    <subcellularLocation>
        <location evidence="1">Nucleus</location>
    </subcellularLocation>
</comment>
<dbReference type="PANTHER" id="PTHR34362">
    <property type="entry name" value="WPP DOMAIN-CONTAINING PROTEIN 1-RELATED"/>
    <property type="match status" value="1"/>
</dbReference>
<dbReference type="PANTHER" id="PTHR34362:SF1">
    <property type="entry name" value="WPP DOMAIN-CONTAINING PROTEIN 1-RELATED"/>
    <property type="match status" value="1"/>
</dbReference>
<keyword evidence="4" id="KW-0539">Nucleus</keyword>
<evidence type="ECO:0000259" key="6">
    <source>
        <dbReference type="Pfam" id="PF13943"/>
    </source>
</evidence>
<keyword evidence="3" id="KW-0963">Cytoplasm</keyword>
<feature type="region of interest" description="Disordered" evidence="5">
    <location>
        <begin position="1"/>
        <end position="28"/>
    </location>
</feature>
<feature type="domain" description="WPP" evidence="6">
    <location>
        <begin position="30"/>
        <end position="121"/>
    </location>
</feature>
<dbReference type="InterPro" id="IPR025265">
    <property type="entry name" value="WPP_dom"/>
</dbReference>
<keyword evidence="8" id="KW-1185">Reference proteome</keyword>
<dbReference type="GO" id="GO:0005737">
    <property type="term" value="C:cytoplasm"/>
    <property type="evidence" value="ECO:0007669"/>
    <property type="project" value="UniProtKB-SubCell"/>
</dbReference>
<evidence type="ECO:0000256" key="1">
    <source>
        <dbReference type="ARBA" id="ARBA00004123"/>
    </source>
</evidence>
<evidence type="ECO:0000256" key="2">
    <source>
        <dbReference type="ARBA" id="ARBA00004496"/>
    </source>
</evidence>
<accession>A0A328DVD0</accession>
<dbReference type="Gene3D" id="1.10.246.200">
    <property type="entry name" value="WPP domain"/>
    <property type="match status" value="1"/>
</dbReference>
<evidence type="ECO:0000313" key="8">
    <source>
        <dbReference type="Proteomes" id="UP000249390"/>
    </source>
</evidence>
<organism evidence="7 8">
    <name type="scientific">Cuscuta australis</name>
    <dbReference type="NCBI Taxonomy" id="267555"/>
    <lineage>
        <taxon>Eukaryota</taxon>
        <taxon>Viridiplantae</taxon>
        <taxon>Streptophyta</taxon>
        <taxon>Embryophyta</taxon>
        <taxon>Tracheophyta</taxon>
        <taxon>Spermatophyta</taxon>
        <taxon>Magnoliopsida</taxon>
        <taxon>eudicotyledons</taxon>
        <taxon>Gunneridae</taxon>
        <taxon>Pentapetalae</taxon>
        <taxon>asterids</taxon>
        <taxon>lamiids</taxon>
        <taxon>Solanales</taxon>
        <taxon>Convolvulaceae</taxon>
        <taxon>Cuscuteae</taxon>
        <taxon>Cuscuta</taxon>
        <taxon>Cuscuta subgen. Grammica</taxon>
        <taxon>Cuscuta sect. Cleistogrammica</taxon>
    </lineage>
</organism>
<evidence type="ECO:0000256" key="4">
    <source>
        <dbReference type="ARBA" id="ARBA00023242"/>
    </source>
</evidence>
<evidence type="ECO:0000313" key="7">
    <source>
        <dbReference type="EMBL" id="RAL49632.1"/>
    </source>
</evidence>
<evidence type="ECO:0000256" key="3">
    <source>
        <dbReference type="ARBA" id="ARBA00022490"/>
    </source>
</evidence>
<dbReference type="Pfam" id="PF13943">
    <property type="entry name" value="WPP"/>
    <property type="match status" value="1"/>
</dbReference>
<name>A0A328DVD0_9ASTE</name>
<dbReference type="EMBL" id="NQVE01000076">
    <property type="protein sequence ID" value="RAL49632.1"/>
    <property type="molecule type" value="Genomic_DNA"/>
</dbReference>
<dbReference type="InterPro" id="IPR044692">
    <property type="entry name" value="WPP1/2/3"/>
</dbReference>
<protein>
    <recommendedName>
        <fullName evidence="6">WPP domain-containing protein</fullName>
    </recommendedName>
</protein>
<gene>
    <name evidence="7" type="ORF">DM860_001923</name>
</gene>
<dbReference type="GO" id="GO:0000278">
    <property type="term" value="P:mitotic cell cycle"/>
    <property type="evidence" value="ECO:0007669"/>
    <property type="project" value="InterPro"/>
</dbReference>
<dbReference type="GO" id="GO:0005634">
    <property type="term" value="C:nucleus"/>
    <property type="evidence" value="ECO:0007669"/>
    <property type="project" value="UniProtKB-SubCell"/>
</dbReference>